<dbReference type="SUPFAM" id="SSF55073">
    <property type="entry name" value="Nucleotide cyclase"/>
    <property type="match status" value="1"/>
</dbReference>
<dbReference type="Gene3D" id="3.30.450.40">
    <property type="match status" value="1"/>
</dbReference>
<protein>
    <submittedName>
        <fullName evidence="4">PAS domain S-box-containing protein/diguanylate cyclase (GGDEF) domain-containing protein</fullName>
    </submittedName>
</protein>
<proteinExistence type="predicted"/>
<dbReference type="InterPro" id="IPR001610">
    <property type="entry name" value="PAC"/>
</dbReference>
<dbReference type="EMBL" id="FWXD01000004">
    <property type="protein sequence ID" value="SMC20415.1"/>
    <property type="molecule type" value="Genomic_DNA"/>
</dbReference>
<dbReference type="PROSITE" id="PS50112">
    <property type="entry name" value="PAS"/>
    <property type="match status" value="2"/>
</dbReference>
<dbReference type="Pfam" id="PF13426">
    <property type="entry name" value="PAS_9"/>
    <property type="match status" value="1"/>
</dbReference>
<evidence type="ECO:0000259" key="1">
    <source>
        <dbReference type="PROSITE" id="PS50112"/>
    </source>
</evidence>
<dbReference type="Gene3D" id="3.30.70.270">
    <property type="match status" value="1"/>
</dbReference>
<evidence type="ECO:0000259" key="3">
    <source>
        <dbReference type="PROSITE" id="PS50887"/>
    </source>
</evidence>
<dbReference type="OrthoDB" id="5571399at2"/>
<dbReference type="SMART" id="SM00086">
    <property type="entry name" value="PAC"/>
    <property type="match status" value="2"/>
</dbReference>
<dbReference type="NCBIfam" id="TIGR00254">
    <property type="entry name" value="GGDEF"/>
    <property type="match status" value="1"/>
</dbReference>
<dbReference type="InterPro" id="IPR043128">
    <property type="entry name" value="Rev_trsase/Diguanyl_cyclase"/>
</dbReference>
<sequence length="614" mass="69631">MIIAPHPENETLRLAVLQRLAILDTPPEAEFDRVARLAARILHVPVAMVTLIDQDRQWLKAKVGVTFSETPREQAFCSHAILQRDALVVGDAGQDPRFHDNPLVTGPPHIRFYAGQPLHSRDGLALGTLCVTDTQPRVPSEDDLQALRDLAHIAEQALQAREAMLLSRQLHAEDAQASLQATALYRDTVEQAPVGIAHITPDGDWLLVNSCLLSMLGYRRDELFRRPVAALIDESDWHRLEGLTSRLRSGYVTEFQQELRLRHNNGSQLWGNLTVALHRNERGEAERFILIVEDIERRKYAENALLDMHHELERRVEVRTRELAAARQELITITDHLPILIAYIDREHIYRFVNATYGEWFGVDHQQLIGKPARQLLEKEAQQTLTPYVEKVLQGLKVRFNASFRFNGLLRDVRFTIVPDEDEEHHVRGYYQMVQDISQLTRLMEQLRGQAFADALTGLPNRRAMLEHLKNAIARQKRHQRPLAALFLDLDGFKAINDTYGHDAGDELLKQFAQRLKGCVRETDTVARLAGDEFTILLESLNDAVGDSTQVAEKVIAAMTHPFRLENDDVTVSTSIGIAIRAAYAKTDSDSLLTQADEAMYRAKRSGKNRYVLG</sequence>
<feature type="domain" description="PAS" evidence="1">
    <location>
        <begin position="326"/>
        <end position="396"/>
    </location>
</feature>
<dbReference type="STRING" id="1121001.SAMN02745857_00943"/>
<feature type="domain" description="PAS" evidence="1">
    <location>
        <begin position="181"/>
        <end position="236"/>
    </location>
</feature>
<dbReference type="PANTHER" id="PTHR44757">
    <property type="entry name" value="DIGUANYLATE CYCLASE DGCP"/>
    <property type="match status" value="1"/>
</dbReference>
<dbReference type="RefSeq" id="WP_084089413.1">
    <property type="nucleotide sequence ID" value="NZ_FWXD01000004.1"/>
</dbReference>
<dbReference type="SMART" id="SM00065">
    <property type="entry name" value="GAF"/>
    <property type="match status" value="1"/>
</dbReference>
<evidence type="ECO:0000313" key="5">
    <source>
        <dbReference type="Proteomes" id="UP000192761"/>
    </source>
</evidence>
<dbReference type="InterPro" id="IPR029016">
    <property type="entry name" value="GAF-like_dom_sf"/>
</dbReference>
<keyword evidence="5" id="KW-1185">Reference proteome</keyword>
<evidence type="ECO:0000259" key="2">
    <source>
        <dbReference type="PROSITE" id="PS50113"/>
    </source>
</evidence>
<dbReference type="Proteomes" id="UP000192761">
    <property type="component" value="Unassembled WGS sequence"/>
</dbReference>
<organism evidence="4 5">
    <name type="scientific">Andreprevotia lacus DSM 23236</name>
    <dbReference type="NCBI Taxonomy" id="1121001"/>
    <lineage>
        <taxon>Bacteria</taxon>
        <taxon>Pseudomonadati</taxon>
        <taxon>Pseudomonadota</taxon>
        <taxon>Betaproteobacteria</taxon>
        <taxon>Neisseriales</taxon>
        <taxon>Chitinibacteraceae</taxon>
        <taxon>Andreprevotia</taxon>
    </lineage>
</organism>
<dbReference type="SMART" id="SM00091">
    <property type="entry name" value="PAS"/>
    <property type="match status" value="2"/>
</dbReference>
<name>A0A1W1X8W0_9NEIS</name>
<dbReference type="PANTHER" id="PTHR44757:SF2">
    <property type="entry name" value="BIOFILM ARCHITECTURE MAINTENANCE PROTEIN MBAA"/>
    <property type="match status" value="1"/>
</dbReference>
<dbReference type="InterPro" id="IPR029787">
    <property type="entry name" value="Nucleotide_cyclase"/>
</dbReference>
<feature type="domain" description="PAC" evidence="2">
    <location>
        <begin position="255"/>
        <end position="307"/>
    </location>
</feature>
<dbReference type="Pfam" id="PF00990">
    <property type="entry name" value="GGDEF"/>
    <property type="match status" value="1"/>
</dbReference>
<dbReference type="NCBIfam" id="TIGR00229">
    <property type="entry name" value="sensory_box"/>
    <property type="match status" value="2"/>
</dbReference>
<dbReference type="PROSITE" id="PS50887">
    <property type="entry name" value="GGDEF"/>
    <property type="match status" value="1"/>
</dbReference>
<dbReference type="Pfam" id="PF08448">
    <property type="entry name" value="PAS_4"/>
    <property type="match status" value="1"/>
</dbReference>
<dbReference type="GO" id="GO:0003824">
    <property type="term" value="F:catalytic activity"/>
    <property type="evidence" value="ECO:0007669"/>
    <property type="project" value="UniProtKB-ARBA"/>
</dbReference>
<dbReference type="SMART" id="SM00267">
    <property type="entry name" value="GGDEF"/>
    <property type="match status" value="1"/>
</dbReference>
<dbReference type="InterPro" id="IPR013656">
    <property type="entry name" value="PAS_4"/>
</dbReference>
<dbReference type="InterPro" id="IPR000014">
    <property type="entry name" value="PAS"/>
</dbReference>
<dbReference type="Pfam" id="PF01590">
    <property type="entry name" value="GAF"/>
    <property type="match status" value="1"/>
</dbReference>
<accession>A0A1W1X8W0</accession>
<dbReference type="CDD" id="cd01949">
    <property type="entry name" value="GGDEF"/>
    <property type="match status" value="1"/>
</dbReference>
<dbReference type="SUPFAM" id="SSF55781">
    <property type="entry name" value="GAF domain-like"/>
    <property type="match status" value="1"/>
</dbReference>
<dbReference type="CDD" id="cd00130">
    <property type="entry name" value="PAS"/>
    <property type="match status" value="2"/>
</dbReference>
<dbReference type="InterPro" id="IPR052155">
    <property type="entry name" value="Biofilm_reg_signaling"/>
</dbReference>
<dbReference type="FunFam" id="3.30.70.270:FF:000001">
    <property type="entry name" value="Diguanylate cyclase domain protein"/>
    <property type="match status" value="1"/>
</dbReference>
<dbReference type="InterPro" id="IPR035965">
    <property type="entry name" value="PAS-like_dom_sf"/>
</dbReference>
<feature type="domain" description="GGDEF" evidence="3">
    <location>
        <begin position="481"/>
        <end position="614"/>
    </location>
</feature>
<dbReference type="SUPFAM" id="SSF55785">
    <property type="entry name" value="PYP-like sensor domain (PAS domain)"/>
    <property type="match status" value="2"/>
</dbReference>
<dbReference type="InterPro" id="IPR000160">
    <property type="entry name" value="GGDEF_dom"/>
</dbReference>
<evidence type="ECO:0000313" key="4">
    <source>
        <dbReference type="EMBL" id="SMC20415.1"/>
    </source>
</evidence>
<dbReference type="InterPro" id="IPR000700">
    <property type="entry name" value="PAS-assoc_C"/>
</dbReference>
<gene>
    <name evidence="4" type="ORF">SAMN02745857_00943</name>
</gene>
<dbReference type="InterPro" id="IPR003018">
    <property type="entry name" value="GAF"/>
</dbReference>
<dbReference type="AlphaFoldDB" id="A0A1W1X8W0"/>
<dbReference type="PROSITE" id="PS50113">
    <property type="entry name" value="PAC"/>
    <property type="match status" value="1"/>
</dbReference>
<reference evidence="4 5" key="1">
    <citation type="submission" date="2017-04" db="EMBL/GenBank/DDBJ databases">
        <authorList>
            <person name="Afonso C.L."/>
            <person name="Miller P.J."/>
            <person name="Scott M.A."/>
            <person name="Spackman E."/>
            <person name="Goraichik I."/>
            <person name="Dimitrov K.M."/>
            <person name="Suarez D.L."/>
            <person name="Swayne D.E."/>
        </authorList>
    </citation>
    <scope>NUCLEOTIDE SEQUENCE [LARGE SCALE GENOMIC DNA]</scope>
    <source>
        <strain evidence="4 5">DSM 23236</strain>
    </source>
</reference>
<dbReference type="Gene3D" id="3.30.450.20">
    <property type="entry name" value="PAS domain"/>
    <property type="match status" value="2"/>
</dbReference>